<keyword evidence="2" id="KW-0675">Receptor</keyword>
<evidence type="ECO:0000259" key="1">
    <source>
        <dbReference type="SMART" id="SM00327"/>
    </source>
</evidence>
<reference evidence="2 3" key="1">
    <citation type="journal article" date="2015" name="Genome Biol. Evol.">
        <title>Found and Lost: The Fates of Horizontally Acquired Genes in Arthropod-Symbiotic Spiroplasma.</title>
        <authorList>
            <person name="Lo W.S."/>
            <person name="Gasparich G.E."/>
            <person name="Kuo C.H."/>
        </authorList>
    </citation>
    <scope>NUCLEOTIDE SEQUENCE [LARGE SCALE GENOMIC DNA]</scope>
    <source>
        <strain evidence="3">TDA-040725-5</strain>
    </source>
</reference>
<dbReference type="RefSeq" id="WP_047791196.1">
    <property type="nucleotide sequence ID" value="NZ_CP011856.1"/>
</dbReference>
<dbReference type="EMBL" id="CP011856">
    <property type="protein sequence ID" value="AKM53940.1"/>
    <property type="molecule type" value="Genomic_DNA"/>
</dbReference>
<dbReference type="SMART" id="SM00327">
    <property type="entry name" value="VWA"/>
    <property type="match status" value="1"/>
</dbReference>
<dbReference type="InterPro" id="IPR002035">
    <property type="entry name" value="VWF_A"/>
</dbReference>
<reference evidence="3" key="2">
    <citation type="submission" date="2015-06" db="EMBL/GenBank/DDBJ databases">
        <title>Complete genome sequence of Spiroplasma eriocheiris TDA-040725-5 (DSM 21848).</title>
        <authorList>
            <person name="Lo W.-S."/>
            <person name="Kuo C.-H."/>
        </authorList>
    </citation>
    <scope>NUCLEOTIDE SEQUENCE [LARGE SCALE GENOMIC DNA]</scope>
    <source>
        <strain evidence="3">TDA-040725-5</strain>
    </source>
</reference>
<dbReference type="PATRIC" id="fig|743698.3.peg.359"/>
<dbReference type="STRING" id="315358.SERIO_v1c03580"/>
<dbReference type="GO" id="GO:0005829">
    <property type="term" value="C:cytosol"/>
    <property type="evidence" value="ECO:0007669"/>
    <property type="project" value="TreeGrafter"/>
</dbReference>
<organism evidence="2 3">
    <name type="scientific">Spiroplasma eriocheiris</name>
    <dbReference type="NCBI Taxonomy" id="315358"/>
    <lineage>
        <taxon>Bacteria</taxon>
        <taxon>Bacillati</taxon>
        <taxon>Mycoplasmatota</taxon>
        <taxon>Mollicutes</taxon>
        <taxon>Entomoplasmatales</taxon>
        <taxon>Spiroplasmataceae</taxon>
        <taxon>Spiroplasma</taxon>
    </lineage>
</organism>
<dbReference type="Pfam" id="PF13519">
    <property type="entry name" value="VWA_2"/>
    <property type="match status" value="1"/>
</dbReference>
<dbReference type="KEGG" id="seri:SERIO_v1c03580"/>
<name>A0A0H3XHS8_9MOLU</name>
<dbReference type="SUPFAM" id="SSF53300">
    <property type="entry name" value="vWA-like"/>
    <property type="match status" value="1"/>
</dbReference>
<dbReference type="InterPro" id="IPR036465">
    <property type="entry name" value="vWFA_dom_sf"/>
</dbReference>
<evidence type="ECO:0000313" key="2">
    <source>
        <dbReference type="EMBL" id="AKM53940.1"/>
    </source>
</evidence>
<proteinExistence type="predicted"/>
<dbReference type="AlphaFoldDB" id="A0A0H3XHS8"/>
<sequence length="520" mass="60841">MKGYLEDRLDKKMNTYLSKLKNQDLQNPHFVLFKQNNKWLADTFDQQITAFYDEKIKKEIRRITLPSEMEKEIYLLNWVKVNGYSALKENYAKTQDFLFKVKSPFYDRLNFYRYEFNKKDNDPSLLFKDFINSWEGILIKRIADYRFAKIEELRNKYLQELYNRIEIMQKTNKLLKTVWNFFGLMWSPEENLTKSLKMDAIEKFAEFLKQNPAIMEIATLLGRYHGESKLIEERLAEEIVMDYEWQPIGNSPEEIVGATESKDLEHMFPAELVLLKDPVLKYIFYKKFIEGKLTTFEFISQDQVPVEKIKLNIVKTRVPEEKGPIILCIDTSSSMRGNPEQIAKALSLAIVKIALQEKRPCYMINFSTNLDVYDFSSVRNSVPNLIKFLSKSFSGSTDIEPAINHALNVMEKNEYFNADLLMISDLLTSDLSERTTAKINQLKLRRNRFHAIVIGTMGHESPASAFDNAWIYDPRDPFASERIIASLTDQVGTKYNNHPEAKNLLKLIKEGKVDLNYDKQ</sequence>
<keyword evidence="3" id="KW-1185">Reference proteome</keyword>
<gene>
    <name evidence="2" type="ORF">SERIO_v1c03580</name>
</gene>
<dbReference type="PANTHER" id="PTHR36846">
    <property type="entry name" value="PROTEIN VIAA"/>
    <property type="match status" value="1"/>
</dbReference>
<feature type="domain" description="VWFA" evidence="1">
    <location>
        <begin position="322"/>
        <end position="492"/>
    </location>
</feature>
<accession>A0A0H3XHS8</accession>
<protein>
    <submittedName>
        <fullName evidence="2">Two-component regulator system yiem receptor component protein</fullName>
    </submittedName>
</protein>
<dbReference type="Gene3D" id="3.40.50.410">
    <property type="entry name" value="von Willebrand factor, type A domain"/>
    <property type="match status" value="1"/>
</dbReference>
<evidence type="ECO:0000313" key="3">
    <source>
        <dbReference type="Proteomes" id="UP000035661"/>
    </source>
</evidence>
<dbReference type="PANTHER" id="PTHR36846:SF1">
    <property type="entry name" value="PROTEIN VIAA"/>
    <property type="match status" value="1"/>
</dbReference>
<dbReference type="Proteomes" id="UP000035661">
    <property type="component" value="Chromosome"/>
</dbReference>